<dbReference type="Pfam" id="PF03544">
    <property type="entry name" value="TonB_C"/>
    <property type="match status" value="1"/>
</dbReference>
<feature type="region of interest" description="Disordered" evidence="10">
    <location>
        <begin position="99"/>
        <end position="139"/>
    </location>
</feature>
<dbReference type="EMBL" id="AP027041">
    <property type="protein sequence ID" value="BDU16891.1"/>
    <property type="molecule type" value="Genomic_DNA"/>
</dbReference>
<name>A0ABN6UKT2_9GAMM</name>
<accession>A0ABN6UKT2</accession>
<evidence type="ECO:0000256" key="5">
    <source>
        <dbReference type="ARBA" id="ARBA00022519"/>
    </source>
</evidence>
<dbReference type="PANTHER" id="PTHR33446:SF2">
    <property type="entry name" value="PROTEIN TONB"/>
    <property type="match status" value="1"/>
</dbReference>
<dbReference type="SUPFAM" id="SSF74653">
    <property type="entry name" value="TolA/TonB C-terminal domain"/>
    <property type="match status" value="1"/>
</dbReference>
<sequence>MDFPRIRIALVAGFVVAIAACQPQQPPPPPVPTTDLLAVDTPPPGYPEELACDNVGGQVILAMTIGVDGKPSSVDVFRSSGVAALDQAAKEGVRTWTFKPATRGGQPQTSRLQVPVNFNPPVERPQSCFALDEKRRRGG</sequence>
<dbReference type="RefSeq" id="WP_281778863.1">
    <property type="nucleotide sequence ID" value="NZ_AP027041.1"/>
</dbReference>
<dbReference type="PANTHER" id="PTHR33446">
    <property type="entry name" value="PROTEIN TONB-RELATED"/>
    <property type="match status" value="1"/>
</dbReference>
<reference evidence="12 13" key="1">
    <citation type="journal article" date="2023" name="Int. J. Syst. Evol. Microbiol.">
        <title>Physiological and genomic analyses of cobalamin (vitamin B12)-auxotrophy of Lysobacter auxotrophicus sp. nov., a methionine-auxotrophic chitinolytic bacterium isolated from chitin-treated soil.</title>
        <authorList>
            <person name="Saito A."/>
            <person name="Dohra H."/>
            <person name="Hamada M."/>
            <person name="Moriuchi R."/>
            <person name="Kotsuchibashi Y."/>
            <person name="Mori K."/>
        </authorList>
    </citation>
    <scope>NUCLEOTIDE SEQUENCE [LARGE SCALE GENOMIC DNA]</scope>
    <source>
        <strain evidence="12 13">5-21a</strain>
    </source>
</reference>
<keyword evidence="13" id="KW-1185">Reference proteome</keyword>
<evidence type="ECO:0000313" key="13">
    <source>
        <dbReference type="Proteomes" id="UP001317822"/>
    </source>
</evidence>
<dbReference type="PROSITE" id="PS51257">
    <property type="entry name" value="PROKAR_LIPOPROTEIN"/>
    <property type="match status" value="1"/>
</dbReference>
<protein>
    <submittedName>
        <fullName evidence="12">Energy transducer TonB</fullName>
    </submittedName>
</protein>
<evidence type="ECO:0000313" key="12">
    <source>
        <dbReference type="EMBL" id="BDU16891.1"/>
    </source>
</evidence>
<evidence type="ECO:0000256" key="1">
    <source>
        <dbReference type="ARBA" id="ARBA00004383"/>
    </source>
</evidence>
<proteinExistence type="inferred from homology"/>
<keyword evidence="8" id="KW-1133">Transmembrane helix</keyword>
<dbReference type="InterPro" id="IPR006260">
    <property type="entry name" value="TonB/TolA_C"/>
</dbReference>
<dbReference type="Proteomes" id="UP001317822">
    <property type="component" value="Chromosome"/>
</dbReference>
<dbReference type="NCBIfam" id="TIGR01352">
    <property type="entry name" value="tonB_Cterm"/>
    <property type="match status" value="1"/>
</dbReference>
<dbReference type="InterPro" id="IPR051045">
    <property type="entry name" value="TonB-dependent_transducer"/>
</dbReference>
<feature type="domain" description="TonB C-terminal" evidence="11">
    <location>
        <begin position="31"/>
        <end position="127"/>
    </location>
</feature>
<evidence type="ECO:0000256" key="4">
    <source>
        <dbReference type="ARBA" id="ARBA00022475"/>
    </source>
</evidence>
<evidence type="ECO:0000259" key="11">
    <source>
        <dbReference type="PROSITE" id="PS52015"/>
    </source>
</evidence>
<evidence type="ECO:0000256" key="3">
    <source>
        <dbReference type="ARBA" id="ARBA00022448"/>
    </source>
</evidence>
<comment type="similarity">
    <text evidence="2">Belongs to the TonB family.</text>
</comment>
<evidence type="ECO:0000256" key="7">
    <source>
        <dbReference type="ARBA" id="ARBA00022927"/>
    </source>
</evidence>
<keyword evidence="6" id="KW-0812">Transmembrane</keyword>
<keyword evidence="9" id="KW-0472">Membrane</keyword>
<dbReference type="PROSITE" id="PS52015">
    <property type="entry name" value="TONB_CTD"/>
    <property type="match status" value="1"/>
</dbReference>
<organism evidence="12 13">
    <name type="scientific">Lysobacter auxotrophicus</name>
    <dbReference type="NCBI Taxonomy" id="2992573"/>
    <lineage>
        <taxon>Bacteria</taxon>
        <taxon>Pseudomonadati</taxon>
        <taxon>Pseudomonadota</taxon>
        <taxon>Gammaproteobacteria</taxon>
        <taxon>Lysobacterales</taxon>
        <taxon>Lysobacteraceae</taxon>
        <taxon>Lysobacter</taxon>
    </lineage>
</organism>
<comment type="subcellular location">
    <subcellularLocation>
        <location evidence="1">Cell inner membrane</location>
        <topology evidence="1">Single-pass membrane protein</topology>
        <orientation evidence="1">Periplasmic side</orientation>
    </subcellularLocation>
</comment>
<keyword evidence="3" id="KW-0813">Transport</keyword>
<gene>
    <name evidence="12" type="ORF">LA521A_20920</name>
</gene>
<keyword evidence="4" id="KW-1003">Cell membrane</keyword>
<evidence type="ECO:0000256" key="9">
    <source>
        <dbReference type="ARBA" id="ARBA00023136"/>
    </source>
</evidence>
<dbReference type="InterPro" id="IPR037682">
    <property type="entry name" value="TonB_C"/>
</dbReference>
<keyword evidence="5" id="KW-0997">Cell inner membrane</keyword>
<evidence type="ECO:0000256" key="10">
    <source>
        <dbReference type="SAM" id="MobiDB-lite"/>
    </source>
</evidence>
<keyword evidence="7" id="KW-0653">Protein transport</keyword>
<dbReference type="Gene3D" id="3.30.1150.10">
    <property type="match status" value="1"/>
</dbReference>
<evidence type="ECO:0000256" key="8">
    <source>
        <dbReference type="ARBA" id="ARBA00022989"/>
    </source>
</evidence>
<evidence type="ECO:0000256" key="2">
    <source>
        <dbReference type="ARBA" id="ARBA00006555"/>
    </source>
</evidence>
<evidence type="ECO:0000256" key="6">
    <source>
        <dbReference type="ARBA" id="ARBA00022692"/>
    </source>
</evidence>